<feature type="region of interest" description="Disordered" evidence="1">
    <location>
        <begin position="233"/>
        <end position="252"/>
    </location>
</feature>
<organism evidence="2 3">
    <name type="scientific">Mya arenaria</name>
    <name type="common">Soft-shell clam</name>
    <dbReference type="NCBI Taxonomy" id="6604"/>
    <lineage>
        <taxon>Eukaryota</taxon>
        <taxon>Metazoa</taxon>
        <taxon>Spiralia</taxon>
        <taxon>Lophotrochozoa</taxon>
        <taxon>Mollusca</taxon>
        <taxon>Bivalvia</taxon>
        <taxon>Autobranchia</taxon>
        <taxon>Heteroconchia</taxon>
        <taxon>Euheterodonta</taxon>
        <taxon>Imparidentia</taxon>
        <taxon>Neoheterodontei</taxon>
        <taxon>Myida</taxon>
        <taxon>Myoidea</taxon>
        <taxon>Myidae</taxon>
        <taxon>Mya</taxon>
    </lineage>
</organism>
<feature type="compositionally biased region" description="Basic residues" evidence="1">
    <location>
        <begin position="233"/>
        <end position="242"/>
    </location>
</feature>
<evidence type="ECO:0000313" key="2">
    <source>
        <dbReference type="EMBL" id="WAR00146.1"/>
    </source>
</evidence>
<protein>
    <submittedName>
        <fullName evidence="2">SMBP2-like protein</fullName>
    </submittedName>
</protein>
<name>A0ABY7DZ09_MYAAR</name>
<feature type="compositionally biased region" description="Basic and acidic residues" evidence="1">
    <location>
        <begin position="21"/>
        <end position="30"/>
    </location>
</feature>
<feature type="region of interest" description="Disordered" evidence="1">
    <location>
        <begin position="1"/>
        <end position="52"/>
    </location>
</feature>
<keyword evidence="3" id="KW-1185">Reference proteome</keyword>
<evidence type="ECO:0000313" key="3">
    <source>
        <dbReference type="Proteomes" id="UP001164746"/>
    </source>
</evidence>
<evidence type="ECO:0000256" key="1">
    <source>
        <dbReference type="SAM" id="MobiDB-lite"/>
    </source>
</evidence>
<proteinExistence type="predicted"/>
<dbReference type="EMBL" id="CP111014">
    <property type="protein sequence ID" value="WAR00146.1"/>
    <property type="molecule type" value="Genomic_DNA"/>
</dbReference>
<accession>A0ABY7DZ09</accession>
<gene>
    <name evidence="2" type="ORF">MAR_024518</name>
</gene>
<dbReference type="Proteomes" id="UP001164746">
    <property type="component" value="Chromosome 3"/>
</dbReference>
<sequence>MKTESPYQRAVQAESVEEGGSVDKDTRVEVNDVSENDVAQTKNKKRKNKIKNTDSAEKDIINDLAKENETKVPSIDVIEICTNSSKSSEKGRSDGNCSICQKDVIKANLMMHELHCAKRQIGAKSENYGKELTNRLQKVDNDDITALTATQQRMDFLCVFFQMWKTSLATLFQVCPHCEDVHGSWVAARAHTRACISKEIVLHRDSGVSAKIMDTNKKAHLQKQLNSKLAKLSPRRKRKPKKREFFLDLNND</sequence>
<reference evidence="2" key="1">
    <citation type="submission" date="2022-11" db="EMBL/GenBank/DDBJ databases">
        <title>Centuries of genome instability and evolution in soft-shell clam transmissible cancer (bioRxiv).</title>
        <authorList>
            <person name="Hart S.F.M."/>
            <person name="Yonemitsu M.A."/>
            <person name="Giersch R.M."/>
            <person name="Beal B.F."/>
            <person name="Arriagada G."/>
            <person name="Davis B.W."/>
            <person name="Ostrander E.A."/>
            <person name="Goff S.P."/>
            <person name="Metzger M.J."/>
        </authorList>
    </citation>
    <scope>NUCLEOTIDE SEQUENCE</scope>
    <source>
        <strain evidence="2">MELC-2E11</strain>
        <tissue evidence="2">Siphon/mantle</tissue>
    </source>
</reference>